<evidence type="ECO:0000256" key="2">
    <source>
        <dbReference type="ARBA" id="ARBA00004922"/>
    </source>
</evidence>
<dbReference type="AlphaFoldDB" id="A0A914XHW5"/>
<protein>
    <recommendedName>
        <fullName evidence="4">N-acetylgalactosaminide beta-1,3-galactosyltransferase</fullName>
        <ecNumber evidence="4">2.4.1.122</ecNumber>
    </recommendedName>
</protein>
<evidence type="ECO:0000256" key="5">
    <source>
        <dbReference type="ARBA" id="ARBA00022676"/>
    </source>
</evidence>
<accession>A0A914XHW5</accession>
<dbReference type="WBParaSite" id="PSAMB.scaffold841size40474.g9188.t1">
    <property type="protein sequence ID" value="PSAMB.scaffold841size40474.g9188.t1"/>
    <property type="gene ID" value="PSAMB.scaffold841size40474.g9188"/>
</dbReference>
<evidence type="ECO:0000256" key="9">
    <source>
        <dbReference type="ARBA" id="ARBA00022968"/>
    </source>
</evidence>
<evidence type="ECO:0000256" key="7">
    <source>
        <dbReference type="ARBA" id="ARBA00022692"/>
    </source>
</evidence>
<evidence type="ECO:0000313" key="14">
    <source>
        <dbReference type="WBParaSite" id="PSAMB.scaffold841size40474.g9188.t1"/>
    </source>
</evidence>
<dbReference type="InterPro" id="IPR003378">
    <property type="entry name" value="Fringe-like_glycosylTrfase"/>
</dbReference>
<keyword evidence="6" id="KW-0808">Transferase</keyword>
<evidence type="ECO:0000256" key="3">
    <source>
        <dbReference type="ARBA" id="ARBA00006462"/>
    </source>
</evidence>
<evidence type="ECO:0000256" key="10">
    <source>
        <dbReference type="ARBA" id="ARBA00022989"/>
    </source>
</evidence>
<dbReference type="GO" id="GO:0000166">
    <property type="term" value="F:nucleotide binding"/>
    <property type="evidence" value="ECO:0007669"/>
    <property type="project" value="UniProtKB-KW"/>
</dbReference>
<keyword evidence="11" id="KW-0472">Membrane</keyword>
<evidence type="ECO:0000313" key="13">
    <source>
        <dbReference type="Proteomes" id="UP000887566"/>
    </source>
</evidence>
<keyword evidence="7" id="KW-0812">Transmembrane</keyword>
<dbReference type="GO" id="GO:0016020">
    <property type="term" value="C:membrane"/>
    <property type="evidence" value="ECO:0007669"/>
    <property type="project" value="UniProtKB-SubCell"/>
</dbReference>
<dbReference type="Proteomes" id="UP000887566">
    <property type="component" value="Unplaced"/>
</dbReference>
<evidence type="ECO:0000259" key="12">
    <source>
        <dbReference type="Pfam" id="PF02434"/>
    </source>
</evidence>
<proteinExistence type="inferred from homology"/>
<reference evidence="14" key="1">
    <citation type="submission" date="2022-11" db="UniProtKB">
        <authorList>
            <consortium name="WormBaseParasite"/>
        </authorList>
    </citation>
    <scope>IDENTIFICATION</scope>
</reference>
<evidence type="ECO:0000256" key="1">
    <source>
        <dbReference type="ARBA" id="ARBA00004606"/>
    </source>
</evidence>
<dbReference type="Gene3D" id="3.90.550.50">
    <property type="match status" value="1"/>
</dbReference>
<sequence>MEETLGIPHATVFANMLDGAAYLWPKTKAAMNYTYIQYRDDFDWFFKADDDTFVIVENLRALLARFDATKPHYLGFRMKPYATHGYNSGGAGYALSRPALKLLVEQLLPNETLCPNGASEDLQLALCLEKAGILPGDTRDQLGRHTFFPYRPQEHFHGKIPYDGDPKFWYYYVMKTGFEAFSENLITLHHLKPDEIRVIELLVYHLRLPQHQAQA</sequence>
<dbReference type="PANTHER" id="PTHR23033">
    <property type="entry name" value="BETA1,3-GALACTOSYLTRANSFERASE"/>
    <property type="match status" value="1"/>
</dbReference>
<evidence type="ECO:0000256" key="6">
    <source>
        <dbReference type="ARBA" id="ARBA00022679"/>
    </source>
</evidence>
<keyword evidence="9" id="KW-0735">Signal-anchor</keyword>
<keyword evidence="5" id="KW-0328">Glycosyltransferase</keyword>
<keyword evidence="13" id="KW-1185">Reference proteome</keyword>
<comment type="subcellular location">
    <subcellularLocation>
        <location evidence="1">Membrane</location>
        <topology evidence="1">Single-pass type II membrane protein</topology>
    </subcellularLocation>
</comment>
<name>A0A914XHW5_9BILA</name>
<organism evidence="13 14">
    <name type="scientific">Plectus sambesii</name>
    <dbReference type="NCBI Taxonomy" id="2011161"/>
    <lineage>
        <taxon>Eukaryota</taxon>
        <taxon>Metazoa</taxon>
        <taxon>Ecdysozoa</taxon>
        <taxon>Nematoda</taxon>
        <taxon>Chromadorea</taxon>
        <taxon>Plectida</taxon>
        <taxon>Plectina</taxon>
        <taxon>Plectoidea</taxon>
        <taxon>Plectidae</taxon>
        <taxon>Plectus</taxon>
    </lineage>
</organism>
<evidence type="ECO:0000256" key="11">
    <source>
        <dbReference type="ARBA" id="ARBA00023136"/>
    </source>
</evidence>
<feature type="domain" description="Fringe-like glycosyltransferase" evidence="12">
    <location>
        <begin position="38"/>
        <end position="130"/>
    </location>
</feature>
<evidence type="ECO:0000256" key="4">
    <source>
        <dbReference type="ARBA" id="ARBA00012557"/>
    </source>
</evidence>
<dbReference type="Pfam" id="PF02434">
    <property type="entry name" value="Fringe"/>
    <property type="match status" value="1"/>
</dbReference>
<dbReference type="InterPro" id="IPR026050">
    <property type="entry name" value="C1GALT1/C1GALT1_chp1"/>
</dbReference>
<comment type="similarity">
    <text evidence="3">Belongs to the glycosyltransferase 31 family. Beta3-Gal-T subfamily.</text>
</comment>
<keyword evidence="10" id="KW-1133">Transmembrane helix</keyword>
<dbReference type="PANTHER" id="PTHR23033:SF12">
    <property type="entry name" value="GLYCOPROTEIN-N-ACETYLGALACTOSAMINE 3-BETA-GALACTOSYLTRANSFERASE 1-RELATED"/>
    <property type="match status" value="1"/>
</dbReference>
<keyword evidence="8" id="KW-0547">Nucleotide-binding</keyword>
<evidence type="ECO:0000256" key="8">
    <source>
        <dbReference type="ARBA" id="ARBA00022741"/>
    </source>
</evidence>
<comment type="pathway">
    <text evidence="2">Protein modification; protein glycosylation.</text>
</comment>
<dbReference type="EC" id="2.4.1.122" evidence="4"/>
<dbReference type="GO" id="GO:0016263">
    <property type="term" value="F:glycoprotein-N-acetylgalactosamine 3-beta-galactosyltransferase activity"/>
    <property type="evidence" value="ECO:0007669"/>
    <property type="project" value="UniProtKB-EC"/>
</dbReference>